<reference evidence="1" key="1">
    <citation type="submission" date="2023-05" db="EMBL/GenBank/DDBJ databases">
        <title>Whole genome sequence of Commensalibacter sp.</title>
        <authorList>
            <person name="Charoenyingcharoen P."/>
            <person name="Yukphan P."/>
        </authorList>
    </citation>
    <scope>NUCLEOTIDE SEQUENCE</scope>
    <source>
        <strain evidence="1">TBRC 10068</strain>
    </source>
</reference>
<dbReference type="EMBL" id="JASBAN010000001">
    <property type="protein sequence ID" value="MDI2112193.1"/>
    <property type="molecule type" value="Genomic_DNA"/>
</dbReference>
<dbReference type="SUPFAM" id="SSF48452">
    <property type="entry name" value="TPR-like"/>
    <property type="match status" value="1"/>
</dbReference>
<dbReference type="Gene3D" id="1.25.40.10">
    <property type="entry name" value="Tetratricopeptide repeat domain"/>
    <property type="match status" value="1"/>
</dbReference>
<sequence length="418" mass="46923">MRQQNSFFITIIGLGIGLFSNASLARPVFSEQQLSNLTIIRPFADLSDAITRHNHDYENSKGQQQKKRLLSVNYLSLLNKDRTCPQTDVAYQQALELYKKQQWTQAQTAFTALIGTGSEPQQVCVSFKLGQVENQLGNHAKASRLFVKTYKLVADKAYPDPLHLGIDALGESAGAMLDQIGTRSLSDKGIVIWKVGPYKENPPSSYEATSILGYEGMEIHENSQDLFEKIIDYYTTQVTLGHDKAIDSISAVFTGITDPDNPNAPVLLKDALYTDRIRDILWAYLFNAQKGIYYISDPKIRIYIENFIIKTIDGTNVDIGGTEGYLAALAFQNNDLAKAHQFAQFRWNVSQQTDPLAAWVLAKIAYKKGDIDTAKSYYSKALLASADEKTPKILQQYITEENYMMQSIKKKDSKIIAR</sequence>
<dbReference type="RefSeq" id="WP_281461861.1">
    <property type="nucleotide sequence ID" value="NZ_JASBAN010000001.1"/>
</dbReference>
<dbReference type="Proteomes" id="UP001431775">
    <property type="component" value="Unassembled WGS sequence"/>
</dbReference>
<organism evidence="1 2">
    <name type="scientific">Commensalibacter nepenthis</name>
    <dbReference type="NCBI Taxonomy" id="3043872"/>
    <lineage>
        <taxon>Bacteria</taxon>
        <taxon>Pseudomonadati</taxon>
        <taxon>Pseudomonadota</taxon>
        <taxon>Alphaproteobacteria</taxon>
        <taxon>Acetobacterales</taxon>
        <taxon>Acetobacteraceae</taxon>
    </lineage>
</organism>
<protein>
    <recommendedName>
        <fullName evidence="3">Tetratricopeptide repeat protein</fullName>
    </recommendedName>
</protein>
<comment type="caution">
    <text evidence="1">The sequence shown here is derived from an EMBL/GenBank/DDBJ whole genome shotgun (WGS) entry which is preliminary data.</text>
</comment>
<dbReference type="InterPro" id="IPR011990">
    <property type="entry name" value="TPR-like_helical_dom_sf"/>
</dbReference>
<name>A0ABT6Q5M3_9PROT</name>
<keyword evidence="2" id="KW-1185">Reference proteome</keyword>
<gene>
    <name evidence="1" type="ORF">QJV33_02635</name>
</gene>
<evidence type="ECO:0000313" key="2">
    <source>
        <dbReference type="Proteomes" id="UP001431775"/>
    </source>
</evidence>
<evidence type="ECO:0008006" key="3">
    <source>
        <dbReference type="Google" id="ProtNLM"/>
    </source>
</evidence>
<evidence type="ECO:0000313" key="1">
    <source>
        <dbReference type="EMBL" id="MDI2112193.1"/>
    </source>
</evidence>
<accession>A0ABT6Q5M3</accession>
<proteinExistence type="predicted"/>